<gene>
    <name evidence="2" type="ORF">FRX31_016086</name>
</gene>
<evidence type="ECO:0000313" key="2">
    <source>
        <dbReference type="EMBL" id="KAF5194330.1"/>
    </source>
</evidence>
<name>A0A7J6WCK6_THATH</name>
<accession>A0A7J6WCK6</accession>
<evidence type="ECO:0000313" key="3">
    <source>
        <dbReference type="Proteomes" id="UP000554482"/>
    </source>
</evidence>
<sequence length="150" mass="17296">MKDEIFKVIPSPNSVRFVEDGKFNHDIKIGELGGLLCVFIMPEGENVQVWVMEEYSEVNSWTKKFIIGQPDFCPLGVTHDEEIILLNRKNAGKLILYNPKTSSVRSKEFGFEFSKKKKFGFEFHNAFIFIRSVLSPTLYPRSQGHHDIEP</sequence>
<dbReference type="EMBL" id="JABWDY010018863">
    <property type="protein sequence ID" value="KAF5194330.1"/>
    <property type="molecule type" value="Genomic_DNA"/>
</dbReference>
<dbReference type="Pfam" id="PF08268">
    <property type="entry name" value="FBA_3"/>
    <property type="match status" value="1"/>
</dbReference>
<proteinExistence type="predicted"/>
<keyword evidence="3" id="KW-1185">Reference proteome</keyword>
<dbReference type="OrthoDB" id="5314306at2759"/>
<dbReference type="InterPro" id="IPR013187">
    <property type="entry name" value="F-box-assoc_dom_typ3"/>
</dbReference>
<dbReference type="AlphaFoldDB" id="A0A7J6WCK6"/>
<organism evidence="2 3">
    <name type="scientific">Thalictrum thalictroides</name>
    <name type="common">Rue-anemone</name>
    <name type="synonym">Anemone thalictroides</name>
    <dbReference type="NCBI Taxonomy" id="46969"/>
    <lineage>
        <taxon>Eukaryota</taxon>
        <taxon>Viridiplantae</taxon>
        <taxon>Streptophyta</taxon>
        <taxon>Embryophyta</taxon>
        <taxon>Tracheophyta</taxon>
        <taxon>Spermatophyta</taxon>
        <taxon>Magnoliopsida</taxon>
        <taxon>Ranunculales</taxon>
        <taxon>Ranunculaceae</taxon>
        <taxon>Thalictroideae</taxon>
        <taxon>Thalictrum</taxon>
    </lineage>
</organism>
<comment type="caution">
    <text evidence="2">The sequence shown here is derived from an EMBL/GenBank/DDBJ whole genome shotgun (WGS) entry which is preliminary data.</text>
</comment>
<evidence type="ECO:0000259" key="1">
    <source>
        <dbReference type="Pfam" id="PF08268"/>
    </source>
</evidence>
<protein>
    <recommendedName>
        <fullName evidence="1">F-box associated beta-propeller type 3 domain-containing protein</fullName>
    </recommendedName>
</protein>
<dbReference type="Proteomes" id="UP000554482">
    <property type="component" value="Unassembled WGS sequence"/>
</dbReference>
<feature type="domain" description="F-box associated beta-propeller type 3" evidence="1">
    <location>
        <begin position="2"/>
        <end position="129"/>
    </location>
</feature>
<reference evidence="2 3" key="1">
    <citation type="submission" date="2020-06" db="EMBL/GenBank/DDBJ databases">
        <title>Transcriptomic and genomic resources for Thalictrum thalictroides and T. hernandezii: Facilitating candidate gene discovery in an emerging model plant lineage.</title>
        <authorList>
            <person name="Arias T."/>
            <person name="Riano-Pachon D.M."/>
            <person name="Di Stilio V.S."/>
        </authorList>
    </citation>
    <scope>NUCLEOTIDE SEQUENCE [LARGE SCALE GENOMIC DNA]</scope>
    <source>
        <strain evidence="3">cv. WT478/WT964</strain>
        <tissue evidence="2">Leaves</tissue>
    </source>
</reference>